<feature type="region of interest" description="Disordered" evidence="1">
    <location>
        <begin position="61"/>
        <end position="95"/>
    </location>
</feature>
<protein>
    <recommendedName>
        <fullName evidence="2">Spindle pole body-associated protein cut12 domain-containing protein</fullName>
    </recommendedName>
</protein>
<dbReference type="OrthoDB" id="5383703at2759"/>
<accession>A0A6A6Q8H8</accession>
<proteinExistence type="predicted"/>
<dbReference type="Pfam" id="PF11500">
    <property type="entry name" value="Cut12"/>
    <property type="match status" value="1"/>
</dbReference>
<feature type="region of interest" description="Disordered" evidence="1">
    <location>
        <begin position="233"/>
        <end position="266"/>
    </location>
</feature>
<reference evidence="3" key="1">
    <citation type="journal article" date="2020" name="Stud. Mycol.">
        <title>101 Dothideomycetes genomes: a test case for predicting lifestyles and emergence of pathogens.</title>
        <authorList>
            <person name="Haridas S."/>
            <person name="Albert R."/>
            <person name="Binder M."/>
            <person name="Bloem J."/>
            <person name="Labutti K."/>
            <person name="Salamov A."/>
            <person name="Andreopoulos B."/>
            <person name="Baker S."/>
            <person name="Barry K."/>
            <person name="Bills G."/>
            <person name="Bluhm B."/>
            <person name="Cannon C."/>
            <person name="Castanera R."/>
            <person name="Culley D."/>
            <person name="Daum C."/>
            <person name="Ezra D."/>
            <person name="Gonzalez J."/>
            <person name="Henrissat B."/>
            <person name="Kuo A."/>
            <person name="Liang C."/>
            <person name="Lipzen A."/>
            <person name="Lutzoni F."/>
            <person name="Magnuson J."/>
            <person name="Mondo S."/>
            <person name="Nolan M."/>
            <person name="Ohm R."/>
            <person name="Pangilinan J."/>
            <person name="Park H.-J."/>
            <person name="Ramirez L."/>
            <person name="Alfaro M."/>
            <person name="Sun H."/>
            <person name="Tritt A."/>
            <person name="Yoshinaga Y."/>
            <person name="Zwiers L.-H."/>
            <person name="Turgeon B."/>
            <person name="Goodwin S."/>
            <person name="Spatafora J."/>
            <person name="Crous P."/>
            <person name="Grigoriev I."/>
        </authorList>
    </citation>
    <scope>NUCLEOTIDE SEQUENCE</scope>
    <source>
        <strain evidence="3">CBS 269.34</strain>
    </source>
</reference>
<feature type="compositionally biased region" description="Polar residues" evidence="1">
    <location>
        <begin position="370"/>
        <end position="395"/>
    </location>
</feature>
<gene>
    <name evidence="3" type="ORF">BU16DRAFT_532102</name>
</gene>
<sequence>MFSWITGPRITNVVEDLQSAHVDTTYIDPPDTPAPVFAVKAFKQALFGTPHPDQAELKAAASNKNGESKKDTKPRLVPVNTNGNREPAPILSPVKNGILMTPGTAAKGRKTVSFGAQVAENAAKKGAKIGKSGIPNDCPGKFPSPWTPGTELLAQSDKKPRSKLTAALYDARESSQTKTTTKPRAKDDQDLTLDYMEPRAASGKYWKEQFMSYSQQSEHEMRKLIKKEQIARSFARKKDGDATELTLKLEEEKERHRQQEKTLEEQMKDYQERLRQAMAENARASMEISMLKQQLEASLQKDSVKSEAQTKNPIRVHEDPTKNVAREYRQTILSKPVLTASHEQDSADSPSASARPRRPRRSTAPDSAHPTPSASGFQPKSNTPLSVRNPTTINKENLPPKSPSNLAVPSSSDYWVPSSPMDMDRMAFPISSAPPPGRSNSTSKVERSSRTRHSSLRKKVSISGEPRSDGLRGKAADLPIVQERTALGMETRSESLHVKAASTGSKSGPADEERKRAAKERLLRRKANKGVESS</sequence>
<keyword evidence="4" id="KW-1185">Reference proteome</keyword>
<feature type="compositionally biased region" description="Polar residues" evidence="1">
    <location>
        <begin position="295"/>
        <end position="312"/>
    </location>
</feature>
<feature type="compositionally biased region" description="Basic and acidic residues" evidence="1">
    <location>
        <begin position="315"/>
        <end position="329"/>
    </location>
</feature>
<feature type="region of interest" description="Disordered" evidence="1">
    <location>
        <begin position="295"/>
        <end position="534"/>
    </location>
</feature>
<dbReference type="InterPro" id="IPR021589">
    <property type="entry name" value="Cut12"/>
</dbReference>
<evidence type="ECO:0000313" key="4">
    <source>
        <dbReference type="Proteomes" id="UP000799750"/>
    </source>
</evidence>
<feature type="compositionally biased region" description="Basic and acidic residues" evidence="1">
    <location>
        <begin position="509"/>
        <end position="521"/>
    </location>
</feature>
<feature type="domain" description="Spindle pole body-associated protein cut12" evidence="2">
    <location>
        <begin position="169"/>
        <end position="266"/>
    </location>
</feature>
<evidence type="ECO:0000256" key="1">
    <source>
        <dbReference type="SAM" id="MobiDB-lite"/>
    </source>
</evidence>
<dbReference type="Proteomes" id="UP000799750">
    <property type="component" value="Unassembled WGS sequence"/>
</dbReference>
<feature type="compositionally biased region" description="Basic and acidic residues" evidence="1">
    <location>
        <begin position="466"/>
        <end position="475"/>
    </location>
</feature>
<evidence type="ECO:0000259" key="2">
    <source>
        <dbReference type="Pfam" id="PF11500"/>
    </source>
</evidence>
<name>A0A6A6Q8H8_9PEZI</name>
<evidence type="ECO:0000313" key="3">
    <source>
        <dbReference type="EMBL" id="KAF2488592.1"/>
    </source>
</evidence>
<feature type="compositionally biased region" description="Basic residues" evidence="1">
    <location>
        <begin position="450"/>
        <end position="460"/>
    </location>
</feature>
<feature type="region of interest" description="Disordered" evidence="1">
    <location>
        <begin position="130"/>
        <end position="188"/>
    </location>
</feature>
<dbReference type="AlphaFoldDB" id="A0A6A6Q8H8"/>
<dbReference type="EMBL" id="MU004202">
    <property type="protein sequence ID" value="KAF2488592.1"/>
    <property type="molecule type" value="Genomic_DNA"/>
</dbReference>
<organism evidence="3 4">
    <name type="scientific">Lophium mytilinum</name>
    <dbReference type="NCBI Taxonomy" id="390894"/>
    <lineage>
        <taxon>Eukaryota</taxon>
        <taxon>Fungi</taxon>
        <taxon>Dikarya</taxon>
        <taxon>Ascomycota</taxon>
        <taxon>Pezizomycotina</taxon>
        <taxon>Dothideomycetes</taxon>
        <taxon>Pleosporomycetidae</taxon>
        <taxon>Mytilinidiales</taxon>
        <taxon>Mytilinidiaceae</taxon>
        <taxon>Lophium</taxon>
    </lineage>
</organism>
<feature type="compositionally biased region" description="Polar residues" evidence="1">
    <location>
        <begin position="403"/>
        <end position="413"/>
    </location>
</feature>